<name>A0A0K3LAV8_ECOLX</name>
<reference evidence="3 4" key="1">
    <citation type="submission" date="2018-06" db="EMBL/GenBank/DDBJ databases">
        <authorList>
            <consortium name="Pathogen Informatics"/>
            <person name="Doyle S."/>
        </authorList>
    </citation>
    <scope>NUCLEOTIDE SEQUENCE [LARGE SCALE GENOMIC DNA]</scope>
    <source>
        <strain evidence="3 4">NCTC8621</strain>
    </source>
</reference>
<dbReference type="Gene3D" id="3.30.1460.10">
    <property type="match status" value="1"/>
</dbReference>
<sequence length="156" mass="17717">MSSRSELLLDRFAEKIGVGSISFNENRLCSFAIDEIYYISLSDANDEYMMIYGVCGKFPTDNPNFALEILNANLWFAENGGPYLCYESGAQSLLLALRFPLDDATPEKLENEIEVVVKSMENLYLVLHNQGITLENEHMKIEEISPSDNKHYYAGR</sequence>
<evidence type="ECO:0000256" key="1">
    <source>
        <dbReference type="ARBA" id="ARBA00093771"/>
    </source>
</evidence>
<comment type="similarity">
    <text evidence="1">Belongs to the CesT/SycH chaperone family.</text>
</comment>
<protein>
    <recommendedName>
        <fullName evidence="2">Tir chaperone</fullName>
    </recommendedName>
</protein>
<dbReference type="Gene3D" id="1.10.287.390">
    <property type="match status" value="1"/>
</dbReference>
<accession>A0A0K3LAV8</accession>
<dbReference type="SUPFAM" id="SSF69635">
    <property type="entry name" value="Type III secretory system chaperone-like"/>
    <property type="match status" value="1"/>
</dbReference>
<dbReference type="RefSeq" id="WP_000098790.1">
    <property type="nucleotide sequence ID" value="NZ_BGSH01000005.1"/>
</dbReference>
<dbReference type="EMBL" id="UGBW01000003">
    <property type="protein sequence ID" value="STH80263.1"/>
    <property type="molecule type" value="Genomic_DNA"/>
</dbReference>
<dbReference type="InterPro" id="IPR010261">
    <property type="entry name" value="Tir_chaperone"/>
</dbReference>
<proteinExistence type="inferred from homology"/>
<dbReference type="Pfam" id="PF05932">
    <property type="entry name" value="CesT"/>
    <property type="match status" value="1"/>
</dbReference>
<organism evidence="3 4">
    <name type="scientific">Escherichia coli</name>
    <dbReference type="NCBI Taxonomy" id="562"/>
    <lineage>
        <taxon>Bacteria</taxon>
        <taxon>Pseudomonadati</taxon>
        <taxon>Pseudomonadota</taxon>
        <taxon>Gammaproteobacteria</taxon>
        <taxon>Enterobacterales</taxon>
        <taxon>Enterobacteriaceae</taxon>
        <taxon>Escherichia</taxon>
    </lineage>
</organism>
<dbReference type="Proteomes" id="UP000255093">
    <property type="component" value="Unassembled WGS sequence"/>
</dbReference>
<gene>
    <name evidence="3" type="primary">cesT</name>
    <name evidence="3" type="ORF">NCTC8621_00129</name>
</gene>
<dbReference type="AlphaFoldDB" id="A0A0K3LAV8"/>
<evidence type="ECO:0000256" key="2">
    <source>
        <dbReference type="ARBA" id="ARBA00093795"/>
    </source>
</evidence>
<dbReference type="GO" id="GO:0030254">
    <property type="term" value="P:protein secretion by the type III secretion system"/>
    <property type="evidence" value="ECO:0007669"/>
    <property type="project" value="InterPro"/>
</dbReference>
<evidence type="ECO:0000313" key="4">
    <source>
        <dbReference type="Proteomes" id="UP000255093"/>
    </source>
</evidence>
<dbReference type="CDD" id="cd17023">
    <property type="entry name" value="T3SC_IA_CesT-like"/>
    <property type="match status" value="1"/>
</dbReference>
<evidence type="ECO:0000313" key="3">
    <source>
        <dbReference type="EMBL" id="STH80263.1"/>
    </source>
</evidence>